<dbReference type="EC" id="2.4.1.122" evidence="4"/>
<evidence type="ECO:0000313" key="13">
    <source>
        <dbReference type="EMBL" id="KAF2091251.1"/>
    </source>
</evidence>
<keyword evidence="10" id="KW-1133">Transmembrane helix</keyword>
<evidence type="ECO:0000256" key="2">
    <source>
        <dbReference type="ARBA" id="ARBA00004922"/>
    </source>
</evidence>
<keyword evidence="5" id="KW-0328">Glycosyltransferase</keyword>
<accession>A0A9P4HXW2</accession>
<dbReference type="Proteomes" id="UP000799776">
    <property type="component" value="Unassembled WGS sequence"/>
</dbReference>
<keyword evidence="7" id="KW-0812">Transmembrane</keyword>
<dbReference type="InterPro" id="IPR026050">
    <property type="entry name" value="C1GALT1/C1GALT1_chp1"/>
</dbReference>
<keyword evidence="11" id="KW-0472">Membrane</keyword>
<evidence type="ECO:0000256" key="9">
    <source>
        <dbReference type="ARBA" id="ARBA00022968"/>
    </source>
</evidence>
<evidence type="ECO:0000256" key="8">
    <source>
        <dbReference type="ARBA" id="ARBA00022741"/>
    </source>
</evidence>
<keyword evidence="14" id="KW-1185">Reference proteome</keyword>
<evidence type="ECO:0000259" key="12">
    <source>
        <dbReference type="Pfam" id="PF02434"/>
    </source>
</evidence>
<dbReference type="OrthoDB" id="414175at2759"/>
<sequence>MSSFKLSSPRIAQIAAAVVALFLLSTLWSTSDRPPIRFEHFNYGWRSPEAKKKGNQLPCQNLPGAEDVLLVLKTGATEIYTKLPAHFLTTFQCAPEIFIVSDLDQHVGPYHIHDVLSGVSENIVQQSGDFELYLRQQQYKKELQDMQKLAGGWNLDKWKFLPMMHEAYAKHPDKRWYVFIEADTYLSWSNLLQWLSRMDPTKPLYLGSQVVIGERVFAHGGSGFVISQPAMRQVHDIQPIYKDEWEASIPSNCCGDKILADALAYAGVPLSPAWPLIQGETPNSLGWDRHHWCSPALTWHHVKSAEVDGLWQFEQKWLEHNGPNTPILYADYFAHFVEPHLQQERLDWDNLAPDWIFQNRDIFPECRAWCEAREACVQYRFEPGSCRLSGIIFLGKPDDTRQRGLVSGWMLDRMQGLRKEMEPCDPDKGWPIP</sequence>
<dbReference type="GO" id="GO:0016020">
    <property type="term" value="C:membrane"/>
    <property type="evidence" value="ECO:0007669"/>
    <property type="project" value="UniProtKB-SubCell"/>
</dbReference>
<dbReference type="PANTHER" id="PTHR23033">
    <property type="entry name" value="BETA1,3-GALACTOSYLTRANSFERASE"/>
    <property type="match status" value="1"/>
</dbReference>
<evidence type="ECO:0000256" key="3">
    <source>
        <dbReference type="ARBA" id="ARBA00006462"/>
    </source>
</evidence>
<evidence type="ECO:0000256" key="6">
    <source>
        <dbReference type="ARBA" id="ARBA00022679"/>
    </source>
</evidence>
<dbReference type="PANTHER" id="PTHR23033:SF47">
    <property type="entry name" value="APPLE DOMAIN-CONTAINING PROTEIN-RELATED"/>
    <property type="match status" value="1"/>
</dbReference>
<name>A0A9P4HXW2_9PEZI</name>
<dbReference type="EMBL" id="ML978712">
    <property type="protein sequence ID" value="KAF2091251.1"/>
    <property type="molecule type" value="Genomic_DNA"/>
</dbReference>
<protein>
    <recommendedName>
        <fullName evidence="4">N-acetylgalactosaminide beta-1,3-galactosyltransferase</fullName>
        <ecNumber evidence="4">2.4.1.122</ecNumber>
    </recommendedName>
</protein>
<evidence type="ECO:0000256" key="1">
    <source>
        <dbReference type="ARBA" id="ARBA00004606"/>
    </source>
</evidence>
<evidence type="ECO:0000313" key="14">
    <source>
        <dbReference type="Proteomes" id="UP000799776"/>
    </source>
</evidence>
<proteinExistence type="inferred from homology"/>
<comment type="pathway">
    <text evidence="2">Protein modification; protein glycosylation.</text>
</comment>
<reference evidence="13" key="1">
    <citation type="journal article" date="2020" name="Stud. Mycol.">
        <title>101 Dothideomycetes genomes: a test case for predicting lifestyles and emergence of pathogens.</title>
        <authorList>
            <person name="Haridas S."/>
            <person name="Albert R."/>
            <person name="Binder M."/>
            <person name="Bloem J."/>
            <person name="Labutti K."/>
            <person name="Salamov A."/>
            <person name="Andreopoulos B."/>
            <person name="Baker S."/>
            <person name="Barry K."/>
            <person name="Bills G."/>
            <person name="Bluhm B."/>
            <person name="Cannon C."/>
            <person name="Castanera R."/>
            <person name="Culley D."/>
            <person name="Daum C."/>
            <person name="Ezra D."/>
            <person name="Gonzalez J."/>
            <person name="Henrissat B."/>
            <person name="Kuo A."/>
            <person name="Liang C."/>
            <person name="Lipzen A."/>
            <person name="Lutzoni F."/>
            <person name="Magnuson J."/>
            <person name="Mondo S."/>
            <person name="Nolan M."/>
            <person name="Ohm R."/>
            <person name="Pangilinan J."/>
            <person name="Park H.-J."/>
            <person name="Ramirez L."/>
            <person name="Alfaro M."/>
            <person name="Sun H."/>
            <person name="Tritt A."/>
            <person name="Yoshinaga Y."/>
            <person name="Zwiers L.-H."/>
            <person name="Turgeon B."/>
            <person name="Goodwin S."/>
            <person name="Spatafora J."/>
            <person name="Crous P."/>
            <person name="Grigoriev I."/>
        </authorList>
    </citation>
    <scope>NUCLEOTIDE SEQUENCE</scope>
    <source>
        <strain evidence="13">CBS 121410</strain>
    </source>
</reference>
<dbReference type="AlphaFoldDB" id="A0A9P4HXW2"/>
<evidence type="ECO:0000256" key="4">
    <source>
        <dbReference type="ARBA" id="ARBA00012557"/>
    </source>
</evidence>
<keyword evidence="6" id="KW-0808">Transferase</keyword>
<dbReference type="GO" id="GO:0000166">
    <property type="term" value="F:nucleotide binding"/>
    <property type="evidence" value="ECO:0007669"/>
    <property type="project" value="UniProtKB-KW"/>
</dbReference>
<evidence type="ECO:0000256" key="11">
    <source>
        <dbReference type="ARBA" id="ARBA00023136"/>
    </source>
</evidence>
<dbReference type="Pfam" id="PF02434">
    <property type="entry name" value="Fringe"/>
    <property type="match status" value="1"/>
</dbReference>
<feature type="domain" description="Fringe-like glycosyltransferase" evidence="12">
    <location>
        <begin position="171"/>
        <end position="235"/>
    </location>
</feature>
<keyword evidence="8" id="KW-0547">Nucleotide-binding</keyword>
<dbReference type="InterPro" id="IPR003378">
    <property type="entry name" value="Fringe-like_glycosylTrfase"/>
</dbReference>
<comment type="caution">
    <text evidence="13">The sequence shown here is derived from an EMBL/GenBank/DDBJ whole genome shotgun (WGS) entry which is preliminary data.</text>
</comment>
<evidence type="ECO:0000256" key="5">
    <source>
        <dbReference type="ARBA" id="ARBA00022676"/>
    </source>
</evidence>
<keyword evidence="9" id="KW-0735">Signal-anchor</keyword>
<comment type="similarity">
    <text evidence="3">Belongs to the glycosyltransferase 31 family. Beta3-Gal-T subfamily.</text>
</comment>
<comment type="subcellular location">
    <subcellularLocation>
        <location evidence="1">Membrane</location>
        <topology evidence="1">Single-pass type II membrane protein</topology>
    </subcellularLocation>
</comment>
<evidence type="ECO:0000256" key="7">
    <source>
        <dbReference type="ARBA" id="ARBA00022692"/>
    </source>
</evidence>
<dbReference type="Gene3D" id="3.90.550.50">
    <property type="match status" value="1"/>
</dbReference>
<gene>
    <name evidence="13" type="ORF">K490DRAFT_71462</name>
</gene>
<dbReference type="GO" id="GO:0016263">
    <property type="term" value="F:glycoprotein-N-acetylgalactosamine 3-beta-galactosyltransferase activity"/>
    <property type="evidence" value="ECO:0007669"/>
    <property type="project" value="UniProtKB-EC"/>
</dbReference>
<organism evidence="13 14">
    <name type="scientific">Saccharata proteae CBS 121410</name>
    <dbReference type="NCBI Taxonomy" id="1314787"/>
    <lineage>
        <taxon>Eukaryota</taxon>
        <taxon>Fungi</taxon>
        <taxon>Dikarya</taxon>
        <taxon>Ascomycota</taxon>
        <taxon>Pezizomycotina</taxon>
        <taxon>Dothideomycetes</taxon>
        <taxon>Dothideomycetes incertae sedis</taxon>
        <taxon>Botryosphaeriales</taxon>
        <taxon>Saccharataceae</taxon>
        <taxon>Saccharata</taxon>
    </lineage>
</organism>
<evidence type="ECO:0000256" key="10">
    <source>
        <dbReference type="ARBA" id="ARBA00022989"/>
    </source>
</evidence>